<feature type="compositionally biased region" description="Basic residues" evidence="10">
    <location>
        <begin position="365"/>
        <end position="377"/>
    </location>
</feature>
<keyword evidence="5" id="KW-0007">Acetylation</keyword>
<dbReference type="EMBL" id="JBBPHU010000014">
    <property type="protein sequence ID" value="KAK7510302.1"/>
    <property type="molecule type" value="Genomic_DNA"/>
</dbReference>
<comment type="caution">
    <text evidence="11">The sequence shown here is derived from an EMBL/GenBank/DDBJ whole genome shotgun (WGS) entry which is preliminary data.</text>
</comment>
<evidence type="ECO:0000256" key="3">
    <source>
        <dbReference type="ARBA" id="ARBA00022679"/>
    </source>
</evidence>
<evidence type="ECO:0000256" key="8">
    <source>
        <dbReference type="ARBA" id="ARBA00023242"/>
    </source>
</evidence>
<evidence type="ECO:0000256" key="7">
    <source>
        <dbReference type="ARBA" id="ARBA00023163"/>
    </source>
</evidence>
<feature type="compositionally biased region" description="Low complexity" evidence="10">
    <location>
        <begin position="529"/>
        <end position="538"/>
    </location>
</feature>
<evidence type="ECO:0000256" key="4">
    <source>
        <dbReference type="ARBA" id="ARBA00022763"/>
    </source>
</evidence>
<evidence type="ECO:0000313" key="12">
    <source>
        <dbReference type="Proteomes" id="UP001363622"/>
    </source>
</evidence>
<dbReference type="Proteomes" id="UP001363622">
    <property type="component" value="Unassembled WGS sequence"/>
</dbReference>
<feature type="compositionally biased region" description="Polar residues" evidence="10">
    <location>
        <begin position="503"/>
        <end position="519"/>
    </location>
</feature>
<reference evidence="11 12" key="1">
    <citation type="submission" date="2024-04" db="EMBL/GenBank/DDBJ databases">
        <title>Phyllosticta paracitricarpa is synonymous to the EU quarantine fungus P. citricarpa based on phylogenomic analyses.</title>
        <authorList>
            <consortium name="Lawrence Berkeley National Laboratory"/>
            <person name="Van Ingen-Buijs V.A."/>
            <person name="Van Westerhoven A.C."/>
            <person name="Haridas S."/>
            <person name="Skiadas P."/>
            <person name="Martin F."/>
            <person name="Groenewald J.Z."/>
            <person name="Crous P.W."/>
            <person name="Seidl M.F."/>
        </authorList>
    </citation>
    <scope>NUCLEOTIDE SEQUENCE [LARGE SCALE GENOMIC DNA]</scope>
    <source>
        <strain evidence="11 12">CBS 123371</strain>
    </source>
</reference>
<evidence type="ECO:0000313" key="11">
    <source>
        <dbReference type="EMBL" id="KAK7510302.1"/>
    </source>
</evidence>
<dbReference type="EC" id="2.3.1.48" evidence="2"/>
<evidence type="ECO:0000256" key="9">
    <source>
        <dbReference type="ARBA" id="ARBA00048940"/>
    </source>
</evidence>
<comment type="subcellular location">
    <subcellularLocation>
        <location evidence="1">Nucleus</location>
    </subcellularLocation>
</comment>
<organism evidence="11 12">
    <name type="scientific">Phyllosticta citriasiana</name>
    <dbReference type="NCBI Taxonomy" id="595635"/>
    <lineage>
        <taxon>Eukaryota</taxon>
        <taxon>Fungi</taxon>
        <taxon>Dikarya</taxon>
        <taxon>Ascomycota</taxon>
        <taxon>Pezizomycotina</taxon>
        <taxon>Dothideomycetes</taxon>
        <taxon>Dothideomycetes incertae sedis</taxon>
        <taxon>Botryosphaeriales</taxon>
        <taxon>Phyllostictaceae</taxon>
        <taxon>Phyllosticta</taxon>
    </lineage>
</organism>
<feature type="region of interest" description="Disordered" evidence="10">
    <location>
        <begin position="344"/>
        <end position="399"/>
    </location>
</feature>
<dbReference type="PROSITE" id="PS51728">
    <property type="entry name" value="RTT109_HAT"/>
    <property type="match status" value="1"/>
</dbReference>
<keyword evidence="7" id="KW-0804">Transcription</keyword>
<keyword evidence="6" id="KW-0805">Transcription regulation</keyword>
<protein>
    <recommendedName>
        <fullName evidence="2">histone acetyltransferase</fullName>
        <ecNumber evidence="2">2.3.1.48</ecNumber>
    </recommendedName>
</protein>
<dbReference type="InterPro" id="IPR051236">
    <property type="entry name" value="HAT_RTT109-like"/>
</dbReference>
<dbReference type="PANTHER" id="PTHR31571:SF2">
    <property type="entry name" value="HISTONE ACETYLTRANSFERASE RTT109"/>
    <property type="match status" value="1"/>
</dbReference>
<name>A0ABR1K939_9PEZI</name>
<keyword evidence="12" id="KW-1185">Reference proteome</keyword>
<dbReference type="SMART" id="SM01250">
    <property type="entry name" value="KAT11"/>
    <property type="match status" value="1"/>
</dbReference>
<evidence type="ECO:0000256" key="6">
    <source>
        <dbReference type="ARBA" id="ARBA00023015"/>
    </source>
</evidence>
<sequence>MAGRVRAASDVPLAETLADALPQDANFTFYHISTPPTKSAAIFSPPPGARPERTYCESHHLNVSIRPQDDEHPGEVIVFAIEIYIYTTSHLTTLFVSKADSTGYLSLLNLPRSIDSPIRTISTTFIKWLVKNRQRPGKRLVVSLFARAQDQYLFPGSVDNPTKHVADDTALVKWWCKVLDPVLREYDPESNQSGRALANGTTAHGYLIIPGLERYETQRFFPATVKSDPVDQKRWTHGHPLLQITRHPNAPPRCLIPHFPDDPKSRYMDELDDELPDGGSQTILSPRGNGRWKSVRSLDQFWDMMSFRQECSSGRLVGFIWINFTPPDLDEAVEDDEPIASQMSSISEVLAPKMDDERKESTPAPKKKKKKKKKKRLTGPIIPRTPRIKQRTSKPKGPAKDEVTKYYIWPASSRGELVLDEKAYKRGTELLQRQNFSNYDAASSSTSLWINEAKLLGGVPSWGLRVVGKKSRPSADSASNGTGTNVLDASIVRKKRKIDEDTPATQRSCNDVQTLSNNLIRKKPKAEDSATSTDTSSEVNVLASSLVRKKPKA</sequence>
<dbReference type="InterPro" id="IPR016849">
    <property type="entry name" value="Rtt109"/>
</dbReference>
<dbReference type="Pfam" id="PF08214">
    <property type="entry name" value="HAT_KAT11"/>
    <property type="match status" value="1"/>
</dbReference>
<evidence type="ECO:0000256" key="2">
    <source>
        <dbReference type="ARBA" id="ARBA00013184"/>
    </source>
</evidence>
<comment type="catalytic activity">
    <reaction evidence="9">
        <text>L-lysyl-[histone] + acetyl-CoA = N(6)-acetyl-L-lysyl-[histone] + CoA + H(+)</text>
        <dbReference type="Rhea" id="RHEA:21992"/>
        <dbReference type="Rhea" id="RHEA-COMP:9845"/>
        <dbReference type="Rhea" id="RHEA-COMP:11338"/>
        <dbReference type="ChEBI" id="CHEBI:15378"/>
        <dbReference type="ChEBI" id="CHEBI:29969"/>
        <dbReference type="ChEBI" id="CHEBI:57287"/>
        <dbReference type="ChEBI" id="CHEBI:57288"/>
        <dbReference type="ChEBI" id="CHEBI:61930"/>
        <dbReference type="EC" id="2.3.1.48"/>
    </reaction>
    <physiologicalReaction direction="left-to-right" evidence="9">
        <dbReference type="Rhea" id="RHEA:21993"/>
    </physiologicalReaction>
</comment>
<accession>A0ABR1K939</accession>
<keyword evidence="4" id="KW-0227">DNA damage</keyword>
<keyword evidence="8" id="KW-0539">Nucleus</keyword>
<dbReference type="PANTHER" id="PTHR31571">
    <property type="entry name" value="ALTERED INHERITANCE OF MITOCHONDRIA PROTEIN 6"/>
    <property type="match status" value="1"/>
</dbReference>
<keyword evidence="3" id="KW-0808">Transferase</keyword>
<feature type="region of interest" description="Disordered" evidence="10">
    <location>
        <begin position="497"/>
        <end position="553"/>
    </location>
</feature>
<evidence type="ECO:0000256" key="10">
    <source>
        <dbReference type="SAM" id="MobiDB-lite"/>
    </source>
</evidence>
<proteinExistence type="predicted"/>
<dbReference type="InterPro" id="IPR013178">
    <property type="entry name" value="Histone_AcTrfase_Rtt109/CBP"/>
</dbReference>
<gene>
    <name evidence="11" type="ORF">IWZ03DRAFT_396633</name>
</gene>
<evidence type="ECO:0000256" key="5">
    <source>
        <dbReference type="ARBA" id="ARBA00022990"/>
    </source>
</evidence>
<evidence type="ECO:0000256" key="1">
    <source>
        <dbReference type="ARBA" id="ARBA00004123"/>
    </source>
</evidence>